<name>A0A9Q3EEE8_9BASI</name>
<gene>
    <name evidence="1" type="ORF">O181_060576</name>
</gene>
<comment type="caution">
    <text evidence="1">The sequence shown here is derived from an EMBL/GenBank/DDBJ whole genome shotgun (WGS) entry which is preliminary data.</text>
</comment>
<proteinExistence type="predicted"/>
<feature type="non-terminal residue" evidence="1">
    <location>
        <position position="1"/>
    </location>
</feature>
<evidence type="ECO:0000313" key="2">
    <source>
        <dbReference type="Proteomes" id="UP000765509"/>
    </source>
</evidence>
<dbReference type="EMBL" id="AVOT02028387">
    <property type="protein sequence ID" value="MBW0520861.1"/>
    <property type="molecule type" value="Genomic_DNA"/>
</dbReference>
<organism evidence="1 2">
    <name type="scientific">Austropuccinia psidii MF-1</name>
    <dbReference type="NCBI Taxonomy" id="1389203"/>
    <lineage>
        <taxon>Eukaryota</taxon>
        <taxon>Fungi</taxon>
        <taxon>Dikarya</taxon>
        <taxon>Basidiomycota</taxon>
        <taxon>Pucciniomycotina</taxon>
        <taxon>Pucciniomycetes</taxon>
        <taxon>Pucciniales</taxon>
        <taxon>Sphaerophragmiaceae</taxon>
        <taxon>Austropuccinia</taxon>
    </lineage>
</organism>
<protein>
    <submittedName>
        <fullName evidence="1">Uncharacterized protein</fullName>
    </submittedName>
</protein>
<dbReference type="Proteomes" id="UP000765509">
    <property type="component" value="Unassembled WGS sequence"/>
</dbReference>
<dbReference type="AlphaFoldDB" id="A0A9Q3EEE8"/>
<reference evidence="1" key="1">
    <citation type="submission" date="2021-03" db="EMBL/GenBank/DDBJ databases">
        <title>Draft genome sequence of rust myrtle Austropuccinia psidii MF-1, a brazilian biotype.</title>
        <authorList>
            <person name="Quecine M.C."/>
            <person name="Pachon D.M.R."/>
            <person name="Bonatelli M.L."/>
            <person name="Correr F.H."/>
            <person name="Franceschini L.M."/>
            <person name="Leite T.F."/>
            <person name="Margarido G.R.A."/>
            <person name="Almeida C.A."/>
            <person name="Ferrarezi J.A."/>
            <person name="Labate C.A."/>
        </authorList>
    </citation>
    <scope>NUCLEOTIDE SEQUENCE</scope>
    <source>
        <strain evidence="1">MF-1</strain>
    </source>
</reference>
<sequence length="64" mass="7250">LFFLKSGKSCDNLWTVTTSESGGCASPLSVRLCFLLPFFAIFHRLFFGPHLSLLSTRVWSFHPK</sequence>
<evidence type="ECO:0000313" key="1">
    <source>
        <dbReference type="EMBL" id="MBW0520861.1"/>
    </source>
</evidence>
<feature type="non-terminal residue" evidence="1">
    <location>
        <position position="64"/>
    </location>
</feature>
<keyword evidence="2" id="KW-1185">Reference proteome</keyword>
<accession>A0A9Q3EEE8</accession>